<keyword evidence="2" id="KW-0813">Transport</keyword>
<evidence type="ECO:0000259" key="8">
    <source>
        <dbReference type="Pfam" id="PF03600"/>
    </source>
</evidence>
<keyword evidence="12" id="KW-0378">Hydrolase</keyword>
<accession>A0A9P1FCH6</accession>
<evidence type="ECO:0000256" key="4">
    <source>
        <dbReference type="ARBA" id="ARBA00022989"/>
    </source>
</evidence>
<dbReference type="InterPro" id="IPR004680">
    <property type="entry name" value="Cit_transptr-like_dom"/>
</dbReference>
<dbReference type="Pfam" id="PF01738">
    <property type="entry name" value="DLH"/>
    <property type="match status" value="1"/>
</dbReference>
<dbReference type="PANTHER" id="PTHR10283">
    <property type="entry name" value="SOLUTE CARRIER FAMILY 13 MEMBER"/>
    <property type="match status" value="1"/>
</dbReference>
<evidence type="ECO:0000313" key="12">
    <source>
        <dbReference type="EMBL" id="CAL4758926.1"/>
    </source>
</evidence>
<dbReference type="InterPro" id="IPR029058">
    <property type="entry name" value="AB_hydrolase_fold"/>
</dbReference>
<evidence type="ECO:0000256" key="1">
    <source>
        <dbReference type="ARBA" id="ARBA00004141"/>
    </source>
</evidence>
<dbReference type="AlphaFoldDB" id="A0A9P1FCH6"/>
<feature type="transmembrane region" description="Helical" evidence="6">
    <location>
        <begin position="6"/>
        <end position="29"/>
    </location>
</feature>
<evidence type="ECO:0000313" key="11">
    <source>
        <dbReference type="EMBL" id="CAL1124989.1"/>
    </source>
</evidence>
<dbReference type="EMBL" id="CAMXCT020000001">
    <property type="protein sequence ID" value="CAL1124989.1"/>
    <property type="molecule type" value="Genomic_DNA"/>
</dbReference>
<keyword evidence="5 6" id="KW-0472">Membrane</keyword>
<dbReference type="PANTHER" id="PTHR10283:SF92">
    <property type="entry name" value="LOW-AFFINITY PHOSPHATE TRANSPORTER PHO91"/>
    <property type="match status" value="1"/>
</dbReference>
<sequence length="679" mass="73085">MLTTFVLSMFMSNTATTAMMLAILAPLLATLRFDDPLNKGLLVGTAVAANLGGMGSLIGTPPNAIAVGALADTNGGHTISFLEWLLLGLPPALASMLLAWQVLLRMYPVGDRSIELDVSMENGTPETPSPQWQRAIVTLTLMATIGMWLTSQWHNIPTAAVSFLPIVALTTTGILGVQEIRGLSYDVLFLMAGGLALGQMVTETGLAEWIVAQLPIQGLGQLGWAFLLAYVTVLLSNFMSNTAAANILVPLGITLAVGFESTVAVSIAFGASAAMCLPVATPPNAMVYATGRCGAVDFIKTGILMGLLVPAIGILWLKLMLSTVIVHACVRVFRSDLTTSHDLNVGATAGLPSSAGREYTRLGFEVASNQLVQLIEHSTGEIIMNRKQASDFDQELLDLYDDYAHGRIERRHFLRRASKFAAAGMTAEAVLASLSPTYAWAQQVNPDDPRIETEYIEYDSPKGGGKIRGLLARPAKVDSKLPAVLVVHENRGLNPYIEDVARRLAVDGFLALAPDALTPLGGYPGNDDEGREMQAKRESEEMTEDFVAAAKLLDSHELSNGKVGVVGFCFGGGMCNTLAVRIPEVLDAVVPFYGRQPDVEDVSKIDGPLLLHYAGLDQRINAGWPAYEEALKENSVEYTAFMYDGKNHGFHNDTTPRYDESAAKLAWDRTIAFFKKHLS</sequence>
<evidence type="ECO:0000259" key="7">
    <source>
        <dbReference type="Pfam" id="PF01738"/>
    </source>
</evidence>
<name>A0A9P1FCH6_9DINO</name>
<evidence type="ECO:0000256" key="6">
    <source>
        <dbReference type="SAM" id="Phobius"/>
    </source>
</evidence>
<evidence type="ECO:0000256" key="3">
    <source>
        <dbReference type="ARBA" id="ARBA00022692"/>
    </source>
</evidence>
<dbReference type="GO" id="GO:0005886">
    <property type="term" value="C:plasma membrane"/>
    <property type="evidence" value="ECO:0007669"/>
    <property type="project" value="TreeGrafter"/>
</dbReference>
<feature type="transmembrane region" description="Helical" evidence="6">
    <location>
        <begin position="41"/>
        <end position="61"/>
    </location>
</feature>
<dbReference type="InterPro" id="IPR002925">
    <property type="entry name" value="Dienelactn_hydro"/>
</dbReference>
<keyword evidence="3 6" id="KW-0812">Transmembrane</keyword>
<feature type="transmembrane region" description="Helical" evidence="6">
    <location>
        <begin position="156"/>
        <end position="176"/>
    </location>
</feature>
<keyword evidence="13" id="KW-1185">Reference proteome</keyword>
<dbReference type="InterPro" id="IPR057802">
    <property type="entry name" value="YqhI_dom"/>
</dbReference>
<keyword evidence="4 6" id="KW-1133">Transmembrane helix</keyword>
<feature type="domain" description="Citrate transporter-like" evidence="8">
    <location>
        <begin position="1"/>
        <end position="257"/>
    </location>
</feature>
<feature type="domain" description="Dienelactone hydrolase" evidence="7">
    <location>
        <begin position="467"/>
        <end position="677"/>
    </location>
</feature>
<feature type="transmembrane region" description="Helical" evidence="6">
    <location>
        <begin position="222"/>
        <end position="240"/>
    </location>
</feature>
<protein>
    <submittedName>
        <fullName evidence="12">Hydrolase YghX</fullName>
    </submittedName>
</protein>
<feature type="transmembrane region" description="Helical" evidence="6">
    <location>
        <begin position="81"/>
        <end position="104"/>
    </location>
</feature>
<dbReference type="Pfam" id="PF23678">
    <property type="entry name" value="YqhI"/>
    <property type="match status" value="1"/>
</dbReference>
<dbReference type="EMBL" id="CAMXCT030000001">
    <property type="protein sequence ID" value="CAL4758926.1"/>
    <property type="molecule type" value="Genomic_DNA"/>
</dbReference>
<evidence type="ECO:0000256" key="2">
    <source>
        <dbReference type="ARBA" id="ARBA00022448"/>
    </source>
</evidence>
<comment type="caution">
    <text evidence="10">The sequence shown here is derived from an EMBL/GenBank/DDBJ whole genome shotgun (WGS) entry which is preliminary data.</text>
</comment>
<feature type="transmembrane region" description="Helical" evidence="6">
    <location>
        <begin position="295"/>
        <end position="317"/>
    </location>
</feature>
<dbReference type="EMBL" id="CAMXCT010000001">
    <property type="protein sequence ID" value="CAI3971614.1"/>
    <property type="molecule type" value="Genomic_DNA"/>
</dbReference>
<proteinExistence type="predicted"/>
<dbReference type="Proteomes" id="UP001152797">
    <property type="component" value="Unassembled WGS sequence"/>
</dbReference>
<reference evidence="10" key="1">
    <citation type="submission" date="2022-10" db="EMBL/GenBank/DDBJ databases">
        <authorList>
            <person name="Chen Y."/>
            <person name="Dougan E. K."/>
            <person name="Chan C."/>
            <person name="Rhodes N."/>
            <person name="Thang M."/>
        </authorList>
    </citation>
    <scope>NUCLEOTIDE SEQUENCE</scope>
</reference>
<dbReference type="Pfam" id="PF03600">
    <property type="entry name" value="CitMHS"/>
    <property type="match status" value="1"/>
</dbReference>
<feature type="domain" description="YqhI" evidence="9">
    <location>
        <begin position="384"/>
        <end position="419"/>
    </location>
</feature>
<evidence type="ECO:0000256" key="5">
    <source>
        <dbReference type="ARBA" id="ARBA00023136"/>
    </source>
</evidence>
<dbReference type="SUPFAM" id="SSF53474">
    <property type="entry name" value="alpha/beta-Hydrolases"/>
    <property type="match status" value="1"/>
</dbReference>
<feature type="transmembrane region" description="Helical" evidence="6">
    <location>
        <begin position="183"/>
        <end position="202"/>
    </location>
</feature>
<dbReference type="Gene3D" id="3.40.50.1820">
    <property type="entry name" value="alpha/beta hydrolase"/>
    <property type="match status" value="1"/>
</dbReference>
<evidence type="ECO:0000313" key="10">
    <source>
        <dbReference type="EMBL" id="CAI3971614.1"/>
    </source>
</evidence>
<comment type="subcellular location">
    <subcellularLocation>
        <location evidence="1">Membrane</location>
        <topology evidence="1">Multi-pass membrane protein</topology>
    </subcellularLocation>
</comment>
<dbReference type="GO" id="GO:0016787">
    <property type="term" value="F:hydrolase activity"/>
    <property type="evidence" value="ECO:0007669"/>
    <property type="project" value="UniProtKB-KW"/>
</dbReference>
<dbReference type="GO" id="GO:0005315">
    <property type="term" value="F:phosphate transmembrane transporter activity"/>
    <property type="evidence" value="ECO:0007669"/>
    <property type="project" value="TreeGrafter"/>
</dbReference>
<dbReference type="OrthoDB" id="421860at2759"/>
<organism evidence="10">
    <name type="scientific">Cladocopium goreaui</name>
    <dbReference type="NCBI Taxonomy" id="2562237"/>
    <lineage>
        <taxon>Eukaryota</taxon>
        <taxon>Sar</taxon>
        <taxon>Alveolata</taxon>
        <taxon>Dinophyceae</taxon>
        <taxon>Suessiales</taxon>
        <taxon>Symbiodiniaceae</taxon>
        <taxon>Cladocopium</taxon>
    </lineage>
</organism>
<reference evidence="11" key="2">
    <citation type="submission" date="2024-04" db="EMBL/GenBank/DDBJ databases">
        <authorList>
            <person name="Chen Y."/>
            <person name="Shah S."/>
            <person name="Dougan E. K."/>
            <person name="Thang M."/>
            <person name="Chan C."/>
        </authorList>
    </citation>
    <scope>NUCLEOTIDE SEQUENCE [LARGE SCALE GENOMIC DNA]</scope>
</reference>
<feature type="transmembrane region" description="Helical" evidence="6">
    <location>
        <begin position="247"/>
        <end position="275"/>
    </location>
</feature>
<gene>
    <name evidence="10" type="ORF">C1SCF055_LOCUS204</name>
</gene>
<evidence type="ECO:0000259" key="9">
    <source>
        <dbReference type="Pfam" id="PF23678"/>
    </source>
</evidence>
<evidence type="ECO:0000313" key="13">
    <source>
        <dbReference type="Proteomes" id="UP001152797"/>
    </source>
</evidence>